<organism evidence="9 10">
    <name type="scientific">Clunio marinus</name>
    <dbReference type="NCBI Taxonomy" id="568069"/>
    <lineage>
        <taxon>Eukaryota</taxon>
        <taxon>Metazoa</taxon>
        <taxon>Ecdysozoa</taxon>
        <taxon>Arthropoda</taxon>
        <taxon>Hexapoda</taxon>
        <taxon>Insecta</taxon>
        <taxon>Pterygota</taxon>
        <taxon>Neoptera</taxon>
        <taxon>Endopterygota</taxon>
        <taxon>Diptera</taxon>
        <taxon>Nematocera</taxon>
        <taxon>Chironomoidea</taxon>
        <taxon>Chironomidae</taxon>
        <taxon>Clunio</taxon>
    </lineage>
</organism>
<dbReference type="InterPro" id="IPR036834">
    <property type="entry name" value="Bcl-2-like_sf"/>
</dbReference>
<dbReference type="AlphaFoldDB" id="A0A1J1IYY6"/>
<dbReference type="SUPFAM" id="SSF56854">
    <property type="entry name" value="Bcl-2 inhibitors of programmed cell death"/>
    <property type="match status" value="1"/>
</dbReference>
<dbReference type="PROSITE" id="PS50062">
    <property type="entry name" value="BCL2_FAMILY"/>
    <property type="match status" value="1"/>
</dbReference>
<dbReference type="STRING" id="568069.A0A1J1IYY6"/>
<dbReference type="InterPro" id="IPR002475">
    <property type="entry name" value="Bcl2-like"/>
</dbReference>
<dbReference type="GO" id="GO:0001836">
    <property type="term" value="P:release of cytochrome c from mitochondria"/>
    <property type="evidence" value="ECO:0007669"/>
    <property type="project" value="TreeGrafter"/>
</dbReference>
<feature type="transmembrane region" description="Helical" evidence="7">
    <location>
        <begin position="193"/>
        <end position="214"/>
    </location>
</feature>
<dbReference type="PANTHER" id="PTHR11256">
    <property type="entry name" value="BCL-2 RELATED"/>
    <property type="match status" value="1"/>
</dbReference>
<dbReference type="PANTHER" id="PTHR11256:SF48">
    <property type="entry name" value="BCL-2-RELATED OVARIAN KILLER PROTEIN"/>
    <property type="match status" value="1"/>
</dbReference>
<evidence type="ECO:0000256" key="4">
    <source>
        <dbReference type="ARBA" id="ARBA00022703"/>
    </source>
</evidence>
<dbReference type="CDD" id="cd06845">
    <property type="entry name" value="Bcl-2_like"/>
    <property type="match status" value="1"/>
</dbReference>
<accession>A0A1J1IYY6</accession>
<comment type="subcellular location">
    <subcellularLocation>
        <location evidence="1">Membrane</location>
        <topology evidence="1">Single-pass membrane protein</topology>
    </subcellularLocation>
</comment>
<keyword evidence="4" id="KW-0053">Apoptosis</keyword>
<dbReference type="GO" id="GO:0051400">
    <property type="term" value="F:BH domain binding"/>
    <property type="evidence" value="ECO:0007669"/>
    <property type="project" value="TreeGrafter"/>
</dbReference>
<evidence type="ECO:0000256" key="3">
    <source>
        <dbReference type="ARBA" id="ARBA00022692"/>
    </source>
</evidence>
<dbReference type="Pfam" id="PF00452">
    <property type="entry name" value="Bcl-2"/>
    <property type="match status" value="1"/>
</dbReference>
<evidence type="ECO:0000313" key="9">
    <source>
        <dbReference type="EMBL" id="CRL04764.1"/>
    </source>
</evidence>
<dbReference type="OrthoDB" id="6021377at2759"/>
<dbReference type="EMBL" id="CVRI01000063">
    <property type="protein sequence ID" value="CRL04764.1"/>
    <property type="molecule type" value="Genomic_DNA"/>
</dbReference>
<dbReference type="GO" id="GO:0042981">
    <property type="term" value="P:regulation of apoptotic process"/>
    <property type="evidence" value="ECO:0007669"/>
    <property type="project" value="InterPro"/>
</dbReference>
<evidence type="ECO:0000256" key="2">
    <source>
        <dbReference type="ARBA" id="ARBA00009458"/>
    </source>
</evidence>
<keyword evidence="10" id="KW-1185">Reference proteome</keyword>
<dbReference type="SMART" id="SM00337">
    <property type="entry name" value="BCL"/>
    <property type="match status" value="1"/>
</dbReference>
<dbReference type="GO" id="GO:0005741">
    <property type="term" value="C:mitochondrial outer membrane"/>
    <property type="evidence" value="ECO:0007669"/>
    <property type="project" value="TreeGrafter"/>
</dbReference>
<evidence type="ECO:0000256" key="5">
    <source>
        <dbReference type="ARBA" id="ARBA00022989"/>
    </source>
</evidence>
<evidence type="ECO:0000256" key="6">
    <source>
        <dbReference type="ARBA" id="ARBA00023136"/>
    </source>
</evidence>
<dbReference type="Proteomes" id="UP000183832">
    <property type="component" value="Unassembled WGS sequence"/>
</dbReference>
<evidence type="ECO:0000259" key="8">
    <source>
        <dbReference type="SMART" id="SM00337"/>
    </source>
</evidence>
<proteinExistence type="inferred from homology"/>
<evidence type="ECO:0000313" key="10">
    <source>
        <dbReference type="Proteomes" id="UP000183832"/>
    </source>
</evidence>
<dbReference type="Gene3D" id="1.10.437.10">
    <property type="entry name" value="Blc2-like"/>
    <property type="match status" value="1"/>
</dbReference>
<feature type="domain" description="Bcl-2 Bcl-2 homology region 1-3" evidence="8">
    <location>
        <begin position="80"/>
        <end position="176"/>
    </location>
</feature>
<name>A0A1J1IYY6_9DIPT</name>
<dbReference type="GO" id="GO:0097192">
    <property type="term" value="P:extrinsic apoptotic signaling pathway in absence of ligand"/>
    <property type="evidence" value="ECO:0007669"/>
    <property type="project" value="TreeGrafter"/>
</dbReference>
<keyword evidence="5 7" id="KW-1133">Transmembrane helix</keyword>
<keyword evidence="3 7" id="KW-0812">Transmembrane</keyword>
<dbReference type="InterPro" id="IPR046371">
    <property type="entry name" value="Bcl-2_BH1-3"/>
</dbReference>
<evidence type="ECO:0000256" key="1">
    <source>
        <dbReference type="ARBA" id="ARBA00004167"/>
    </source>
</evidence>
<evidence type="ECO:0000256" key="7">
    <source>
        <dbReference type="SAM" id="Phobius"/>
    </source>
</evidence>
<protein>
    <submittedName>
        <fullName evidence="9">CLUMA_CG017824, isoform A</fullName>
    </submittedName>
</protein>
<reference evidence="9 10" key="1">
    <citation type="submission" date="2015-04" db="EMBL/GenBank/DDBJ databases">
        <authorList>
            <person name="Syromyatnikov M.Y."/>
            <person name="Popov V.N."/>
        </authorList>
    </citation>
    <scope>NUCLEOTIDE SEQUENCE [LARGE SCALE GENOMIC DNA]</scope>
</reference>
<keyword evidence="6 7" id="KW-0472">Membrane</keyword>
<sequence length="225" mass="25478">MFVNHMTTQSHQNGWKHKDKSLKKWTGLSDDISSQIQCISTQFIRCKLRANGLMSRKVSMTINVLPHATVRQMHHILVIINRMSLELERLHPRIFCNVTIPEPEVAPIIIENVGKNLFKHNDITWGKIISFLTISSAIAADCVKAGQSDMIQSIIDTVYTILAAETGTWIEKEGGFSTLSDYIRPIGSEHISFLGFLTIMVGFLLTVQFVWAVFKHLSKQILNIM</sequence>
<dbReference type="InterPro" id="IPR026298">
    <property type="entry name" value="Bcl-2_fam"/>
</dbReference>
<comment type="similarity">
    <text evidence="2">Belongs to the Bcl-2 family.</text>
</comment>
<dbReference type="GO" id="GO:0008630">
    <property type="term" value="P:intrinsic apoptotic signaling pathway in response to DNA damage"/>
    <property type="evidence" value="ECO:0007669"/>
    <property type="project" value="TreeGrafter"/>
</dbReference>
<gene>
    <name evidence="9" type="ORF">CLUMA_CG017824</name>
</gene>